<name>A0ABP3UHE4_9CLOT</name>
<evidence type="ECO:0000313" key="3">
    <source>
        <dbReference type="Proteomes" id="UP001500339"/>
    </source>
</evidence>
<evidence type="ECO:0000313" key="2">
    <source>
        <dbReference type="EMBL" id="GAA0730370.1"/>
    </source>
</evidence>
<dbReference type="Proteomes" id="UP001500339">
    <property type="component" value="Unassembled WGS sequence"/>
</dbReference>
<protein>
    <submittedName>
        <fullName evidence="2">DUF4351 domain-containing protein</fullName>
    </submittedName>
</protein>
<gene>
    <name evidence="2" type="ORF">GCM10008905_31570</name>
</gene>
<reference evidence="3" key="1">
    <citation type="journal article" date="2019" name="Int. J. Syst. Evol. Microbiol.">
        <title>The Global Catalogue of Microorganisms (GCM) 10K type strain sequencing project: providing services to taxonomists for standard genome sequencing and annotation.</title>
        <authorList>
            <consortium name="The Broad Institute Genomics Platform"/>
            <consortium name="The Broad Institute Genome Sequencing Center for Infectious Disease"/>
            <person name="Wu L."/>
            <person name="Ma J."/>
        </authorList>
    </citation>
    <scope>NUCLEOTIDE SEQUENCE [LARGE SCALE GENOMIC DNA]</scope>
    <source>
        <strain evidence="3">JCM 1405</strain>
    </source>
</reference>
<evidence type="ECO:0000259" key="1">
    <source>
        <dbReference type="Pfam" id="PF14261"/>
    </source>
</evidence>
<proteinExistence type="predicted"/>
<comment type="caution">
    <text evidence="2">The sequence shown here is derived from an EMBL/GenBank/DDBJ whole genome shotgun (WGS) entry which is preliminary data.</text>
</comment>
<dbReference type="EMBL" id="BAAACF010000012">
    <property type="protein sequence ID" value="GAA0730370.1"/>
    <property type="molecule type" value="Genomic_DNA"/>
</dbReference>
<accession>A0ABP3UHE4</accession>
<feature type="domain" description="DUF4351" evidence="1">
    <location>
        <begin position="14"/>
        <end position="72"/>
    </location>
</feature>
<keyword evidence="3" id="KW-1185">Reference proteome</keyword>
<dbReference type="RefSeq" id="WP_343771255.1">
    <property type="nucleotide sequence ID" value="NZ_BAAACF010000012.1"/>
</dbReference>
<organism evidence="2 3">
    <name type="scientific">Clostridium malenominatum</name>
    <dbReference type="NCBI Taxonomy" id="1539"/>
    <lineage>
        <taxon>Bacteria</taxon>
        <taxon>Bacillati</taxon>
        <taxon>Bacillota</taxon>
        <taxon>Clostridia</taxon>
        <taxon>Eubacteriales</taxon>
        <taxon>Clostridiaceae</taxon>
        <taxon>Clostridium</taxon>
    </lineage>
</organism>
<sequence>MTEIGKMLREDGVKEGLKEGKADILIKQLIKKFKAIPEEYKKNIKNLDEATIDVIATDIFDIETLDELEKYFK</sequence>
<dbReference type="InterPro" id="IPR025587">
    <property type="entry name" value="DUF4351"/>
</dbReference>
<dbReference type="Pfam" id="PF14261">
    <property type="entry name" value="DUF4351"/>
    <property type="match status" value="1"/>
</dbReference>